<protein>
    <submittedName>
        <fullName evidence="2">Uncharacterized protein</fullName>
    </submittedName>
</protein>
<dbReference type="EMBL" id="JARAVY010000012">
    <property type="protein sequence ID" value="MDX2912650.1"/>
    <property type="molecule type" value="Genomic_DNA"/>
</dbReference>
<dbReference type="Proteomes" id="UP001271723">
    <property type="component" value="Unassembled WGS sequence"/>
</dbReference>
<comment type="caution">
    <text evidence="2">The sequence shown here is derived from an EMBL/GenBank/DDBJ whole genome shotgun (WGS) entry which is preliminary data.</text>
</comment>
<organism evidence="2 3">
    <name type="scientific">Streptomyces griseiscabiei</name>
    <dbReference type="NCBI Taxonomy" id="2993540"/>
    <lineage>
        <taxon>Bacteria</taxon>
        <taxon>Bacillati</taxon>
        <taxon>Actinomycetota</taxon>
        <taxon>Actinomycetes</taxon>
        <taxon>Kitasatosporales</taxon>
        <taxon>Streptomycetaceae</taxon>
        <taxon>Streptomyces</taxon>
    </lineage>
</organism>
<reference evidence="2 3" key="1">
    <citation type="journal article" date="2023" name="Microb. Genom.">
        <title>Mesoterricola silvestris gen. nov., sp. nov., Mesoterricola sediminis sp. nov., Geothrix oryzae sp. nov., Geothrix edaphica sp. nov., Geothrix rubra sp. nov., and Geothrix limicola sp. nov., six novel members of Acidobacteriota isolated from soils.</title>
        <authorList>
            <person name="Weisberg A.J."/>
            <person name="Pearce E."/>
            <person name="Kramer C.G."/>
            <person name="Chang J.H."/>
            <person name="Clarke C.R."/>
        </authorList>
    </citation>
    <scope>NUCLEOTIDE SEQUENCE [LARGE SCALE GENOMIC DNA]</scope>
    <source>
        <strain evidence="2 3">NRRL_B-2795</strain>
    </source>
</reference>
<evidence type="ECO:0000256" key="1">
    <source>
        <dbReference type="SAM" id="MobiDB-lite"/>
    </source>
</evidence>
<evidence type="ECO:0000313" key="2">
    <source>
        <dbReference type="EMBL" id="MDX2912650.1"/>
    </source>
</evidence>
<accession>A0ABU4LA65</accession>
<gene>
    <name evidence="2" type="ORF">PV517_28765</name>
</gene>
<feature type="compositionally biased region" description="Low complexity" evidence="1">
    <location>
        <begin position="28"/>
        <end position="37"/>
    </location>
</feature>
<feature type="region of interest" description="Disordered" evidence="1">
    <location>
        <begin position="1"/>
        <end position="40"/>
    </location>
</feature>
<dbReference type="RefSeq" id="WP_256964045.1">
    <property type="nucleotide sequence ID" value="NZ_JAGJBZ010000004.1"/>
</dbReference>
<proteinExistence type="predicted"/>
<evidence type="ECO:0000313" key="3">
    <source>
        <dbReference type="Proteomes" id="UP001271723"/>
    </source>
</evidence>
<keyword evidence="3" id="KW-1185">Reference proteome</keyword>
<name>A0ABU4LA65_9ACTN</name>
<sequence length="100" mass="10882">MAAEFSPDSGEPRGAVPEGATGSGAGAGTESEAPSEGGWDDIVLDADFIRSAEAAEPSARARMLAARWRRQAPDPEPWRSDGPPAGWFFSKARRRRWRRR</sequence>